<organism evidence="12 13">
    <name type="scientific">Candidatus Venteria ishoeyi</name>
    <dbReference type="NCBI Taxonomy" id="1899563"/>
    <lineage>
        <taxon>Bacteria</taxon>
        <taxon>Pseudomonadati</taxon>
        <taxon>Pseudomonadota</taxon>
        <taxon>Gammaproteobacteria</taxon>
        <taxon>Thiotrichales</taxon>
        <taxon>Thiotrichaceae</taxon>
        <taxon>Venteria</taxon>
    </lineage>
</organism>
<dbReference type="GO" id="GO:0005524">
    <property type="term" value="F:ATP binding"/>
    <property type="evidence" value="ECO:0007669"/>
    <property type="project" value="UniProtKB-UniRule"/>
</dbReference>
<dbReference type="Gene3D" id="3.40.1170.10">
    <property type="entry name" value="DNA repair protein MutS, domain I"/>
    <property type="match status" value="1"/>
</dbReference>
<dbReference type="InterPro" id="IPR016151">
    <property type="entry name" value="DNA_mismatch_repair_MutS_N"/>
</dbReference>
<dbReference type="InterPro" id="IPR027417">
    <property type="entry name" value="P-loop_NTPase"/>
</dbReference>
<dbReference type="InterPro" id="IPR005748">
    <property type="entry name" value="DNA_mismatch_repair_MutS"/>
</dbReference>
<dbReference type="InterPro" id="IPR000432">
    <property type="entry name" value="DNA_mismatch_repair_MutS_C"/>
</dbReference>
<dbReference type="Proteomes" id="UP000236724">
    <property type="component" value="Unassembled WGS sequence"/>
</dbReference>
<evidence type="ECO:0000256" key="5">
    <source>
        <dbReference type="ARBA" id="ARBA00022840"/>
    </source>
</evidence>
<dbReference type="Gene3D" id="6.10.140.430">
    <property type="match status" value="1"/>
</dbReference>
<dbReference type="Pfam" id="PF05188">
    <property type="entry name" value="MutS_II"/>
    <property type="match status" value="1"/>
</dbReference>
<dbReference type="Gene3D" id="3.30.420.110">
    <property type="entry name" value="MutS, connector domain"/>
    <property type="match status" value="1"/>
</dbReference>
<dbReference type="Pfam" id="PF01624">
    <property type="entry name" value="MutS_I"/>
    <property type="match status" value="1"/>
</dbReference>
<proteinExistence type="inferred from homology"/>
<dbReference type="AlphaFoldDB" id="A0A1H6F883"/>
<dbReference type="Pfam" id="PF05190">
    <property type="entry name" value="MutS_IV"/>
    <property type="match status" value="1"/>
</dbReference>
<dbReference type="FunFam" id="3.40.1170.10:FF:000001">
    <property type="entry name" value="DNA mismatch repair protein MutS"/>
    <property type="match status" value="1"/>
</dbReference>
<reference evidence="12 13" key="1">
    <citation type="submission" date="2016-10" db="EMBL/GenBank/DDBJ databases">
        <authorList>
            <person name="de Groot N.N."/>
        </authorList>
    </citation>
    <scope>NUCLEOTIDE SEQUENCE [LARGE SCALE GENOMIC DNA]</scope>
    <source>
        <strain evidence="12">MBHS1</strain>
    </source>
</reference>
<dbReference type="FunFam" id="1.10.1420.10:FF:000002">
    <property type="entry name" value="DNA mismatch repair protein MutS"/>
    <property type="match status" value="1"/>
</dbReference>
<evidence type="ECO:0000256" key="7">
    <source>
        <dbReference type="ARBA" id="ARBA00023204"/>
    </source>
</evidence>
<evidence type="ECO:0000313" key="12">
    <source>
        <dbReference type="EMBL" id="SEH05773.1"/>
    </source>
</evidence>
<evidence type="ECO:0000256" key="4">
    <source>
        <dbReference type="ARBA" id="ARBA00022763"/>
    </source>
</evidence>
<accession>A0A1H6F883</accession>
<evidence type="ECO:0000256" key="1">
    <source>
        <dbReference type="ARBA" id="ARBA00006271"/>
    </source>
</evidence>
<dbReference type="NCBIfam" id="NF003810">
    <property type="entry name" value="PRK05399.1"/>
    <property type="match status" value="1"/>
</dbReference>
<dbReference type="Gene3D" id="1.10.1420.10">
    <property type="match status" value="2"/>
</dbReference>
<dbReference type="GO" id="GO:0003684">
    <property type="term" value="F:damaged DNA binding"/>
    <property type="evidence" value="ECO:0007669"/>
    <property type="project" value="UniProtKB-UniRule"/>
</dbReference>
<evidence type="ECO:0000256" key="2">
    <source>
        <dbReference type="ARBA" id="ARBA00021982"/>
    </source>
</evidence>
<keyword evidence="7 9" id="KW-0234">DNA repair</keyword>
<evidence type="ECO:0000256" key="9">
    <source>
        <dbReference type="HAMAP-Rule" id="MF_00096"/>
    </source>
</evidence>
<dbReference type="GO" id="GO:0006298">
    <property type="term" value="P:mismatch repair"/>
    <property type="evidence" value="ECO:0007669"/>
    <property type="project" value="UniProtKB-UniRule"/>
</dbReference>
<dbReference type="GO" id="GO:0030983">
    <property type="term" value="F:mismatched DNA binding"/>
    <property type="evidence" value="ECO:0007669"/>
    <property type="project" value="InterPro"/>
</dbReference>
<evidence type="ECO:0000256" key="3">
    <source>
        <dbReference type="ARBA" id="ARBA00022741"/>
    </source>
</evidence>
<dbReference type="HAMAP" id="MF_00096">
    <property type="entry name" value="MutS"/>
    <property type="match status" value="1"/>
</dbReference>
<dbReference type="PIRSF" id="PIRSF037677">
    <property type="entry name" value="DNA_mis_repair_Msh6"/>
    <property type="match status" value="1"/>
</dbReference>
<keyword evidence="4 9" id="KW-0227">DNA damage</keyword>
<dbReference type="PANTHER" id="PTHR11361">
    <property type="entry name" value="DNA MISMATCH REPAIR PROTEIN MUTS FAMILY MEMBER"/>
    <property type="match status" value="1"/>
</dbReference>
<comment type="caution">
    <text evidence="9">Lacks conserved residue(s) required for the propagation of feature annotation.</text>
</comment>
<evidence type="ECO:0000256" key="6">
    <source>
        <dbReference type="ARBA" id="ARBA00023125"/>
    </source>
</evidence>
<dbReference type="GO" id="GO:0140664">
    <property type="term" value="F:ATP-dependent DNA damage sensor activity"/>
    <property type="evidence" value="ECO:0007669"/>
    <property type="project" value="InterPro"/>
</dbReference>
<evidence type="ECO:0000313" key="13">
    <source>
        <dbReference type="Proteomes" id="UP000236724"/>
    </source>
</evidence>
<dbReference type="SUPFAM" id="SSF52540">
    <property type="entry name" value="P-loop containing nucleoside triphosphate hydrolases"/>
    <property type="match status" value="1"/>
</dbReference>
<dbReference type="FunFam" id="3.40.50.300:FF:000283">
    <property type="entry name" value="DNA mismatch repair protein MutS"/>
    <property type="match status" value="1"/>
</dbReference>
<protein>
    <recommendedName>
        <fullName evidence="2 9">DNA mismatch repair protein MutS</fullName>
    </recommendedName>
</protein>
<keyword evidence="6 9" id="KW-0238">DNA-binding</keyword>
<dbReference type="InterPro" id="IPR017261">
    <property type="entry name" value="DNA_mismatch_repair_MutS/MSH"/>
</dbReference>
<name>A0A1H6F883_9GAMM</name>
<dbReference type="PROSITE" id="PS00486">
    <property type="entry name" value="DNA_MISMATCH_REPAIR_2"/>
    <property type="match status" value="1"/>
</dbReference>
<dbReference type="NCBIfam" id="TIGR01070">
    <property type="entry name" value="mutS1"/>
    <property type="match status" value="1"/>
</dbReference>
<dbReference type="CDD" id="cd03284">
    <property type="entry name" value="ABC_MutS1"/>
    <property type="match status" value="1"/>
</dbReference>
<dbReference type="InterPro" id="IPR036187">
    <property type="entry name" value="DNA_mismatch_repair_MutS_sf"/>
</dbReference>
<dbReference type="Gene3D" id="3.40.50.300">
    <property type="entry name" value="P-loop containing nucleotide triphosphate hydrolases"/>
    <property type="match status" value="1"/>
</dbReference>
<evidence type="ECO:0000259" key="11">
    <source>
        <dbReference type="PROSITE" id="PS00486"/>
    </source>
</evidence>
<dbReference type="Pfam" id="PF05192">
    <property type="entry name" value="MutS_III"/>
    <property type="match status" value="1"/>
</dbReference>
<feature type="domain" description="DNA mismatch repair proteins mutS family" evidence="11">
    <location>
        <begin position="691"/>
        <end position="707"/>
    </location>
</feature>
<dbReference type="SMART" id="SM00534">
    <property type="entry name" value="MUTSac"/>
    <property type="match status" value="1"/>
</dbReference>
<dbReference type="InterPro" id="IPR036678">
    <property type="entry name" value="MutS_con_dom_sf"/>
</dbReference>
<keyword evidence="13" id="KW-1185">Reference proteome</keyword>
<dbReference type="SUPFAM" id="SSF53150">
    <property type="entry name" value="DNA repair protein MutS, domain II"/>
    <property type="match status" value="1"/>
</dbReference>
<dbReference type="PANTHER" id="PTHR11361:SF34">
    <property type="entry name" value="DNA MISMATCH REPAIR PROTEIN MSH1, MITOCHONDRIAL"/>
    <property type="match status" value="1"/>
</dbReference>
<dbReference type="EMBL" id="FMSV02000380">
    <property type="protein sequence ID" value="SEH05773.1"/>
    <property type="molecule type" value="Genomic_DNA"/>
</dbReference>
<keyword evidence="5 9" id="KW-0067">ATP-binding</keyword>
<evidence type="ECO:0000256" key="8">
    <source>
        <dbReference type="ARBA" id="ARBA00024647"/>
    </source>
</evidence>
<sequence>MNKPNTAHTPMMQQYLRIKAEYPDILLFYRMGDFYELFFDDAQKAARLLDITLTARGKSNGDPIPMAGVPFHAVENYLVRLVRQGVSVAICEQIGDPATSKGPVERQVTRVITPGTLTDEALLQERHDNLLAAVAVEKDTFALAYLDLSSGRFTLQESQTYAVLEAELARLRPAELLISEDSPLLNQLENALETGQVNRQPHWYFDKETALRLLTRQFQVQDLSGFGVVDMDTAVAAAGCLLQYAQDTQKASLPHLQGLRVENHQDSLFLDPISRRNLELDSTLSGVSGHSLADVMDHCATAMGSRLFRRWLHRPLRNHETLQQRLNSIDWLQQGQRFEDIHQQLRQIGDIERILARVGLRTVRPRDLVQLRQALNSLPDLQQALQDCEVLRLQALARQIGEFPELTDTLTRAILETPAVLIRDGGVIAPGYDAELDELQQLSENAGQYLIDLESRERARTGLVNLKVGFNRVHGYFIELSRSQADKAPADYQRRQTLKNTERYITPELKKFEDKVLSAKERALSREKWLYEQLLEYLIQHLAALQNTASALAELDVLSNLAERGDSLNFQPPQFNNKPGISITQGRHPVVEHISDTPFTPNDVRLDSQRRMLIITGANMAGKSVFMRQTALIVLLAHIGSPVPAAQAEIGLVDRIFTRIGASDDLAGGRSTFMVEMTETANILHNATAQSLVLMDEVGRGTSTFDGLSLAWACAEQLANKIHAFTLFATHYFELTRLPENLPGVANVHLEAVEQNHKLLFMHQIKPGPASQSYGLQVALLAGVPKNVVQQAKKHLQQLEQQQQDSFKPQQADLFLQPQENSIPEPEVEPQAAVNDVLHEALAAINPDELSPRQALEALYQLKAKAGA</sequence>
<evidence type="ECO:0000256" key="10">
    <source>
        <dbReference type="RuleBase" id="RU003756"/>
    </source>
</evidence>
<dbReference type="Pfam" id="PF00488">
    <property type="entry name" value="MutS_V"/>
    <property type="match status" value="1"/>
</dbReference>
<keyword evidence="3 9" id="KW-0547">Nucleotide-binding</keyword>
<gene>
    <name evidence="9 12" type="primary">mutS</name>
    <name evidence="12" type="ORF">MBHS_01628</name>
</gene>
<comment type="function">
    <text evidence="8 9">This protein is involved in the repair of mismatches in DNA. It is possible that it carries out the mismatch recognition step. This protein has a weak ATPase activity.</text>
</comment>
<dbReference type="InterPro" id="IPR007696">
    <property type="entry name" value="DNA_mismatch_repair_MutS_core"/>
</dbReference>
<dbReference type="InterPro" id="IPR007860">
    <property type="entry name" value="DNA_mmatch_repair_MutS_con_dom"/>
</dbReference>
<dbReference type="InterPro" id="IPR007861">
    <property type="entry name" value="DNA_mismatch_repair_MutS_clamp"/>
</dbReference>
<dbReference type="SUPFAM" id="SSF55271">
    <property type="entry name" value="DNA repair protein MutS, domain I"/>
    <property type="match status" value="1"/>
</dbReference>
<dbReference type="InterPro" id="IPR007695">
    <property type="entry name" value="DNA_mismatch_repair_MutS-lik_N"/>
</dbReference>
<dbReference type="InterPro" id="IPR045076">
    <property type="entry name" value="MutS"/>
</dbReference>
<dbReference type="GO" id="GO:0005829">
    <property type="term" value="C:cytosol"/>
    <property type="evidence" value="ECO:0007669"/>
    <property type="project" value="TreeGrafter"/>
</dbReference>
<dbReference type="SMART" id="SM00533">
    <property type="entry name" value="MUTSd"/>
    <property type="match status" value="1"/>
</dbReference>
<comment type="similarity">
    <text evidence="1 9 10">Belongs to the DNA mismatch repair MutS family.</text>
</comment>
<dbReference type="SUPFAM" id="SSF48334">
    <property type="entry name" value="DNA repair protein MutS, domain III"/>
    <property type="match status" value="1"/>
</dbReference>